<name>A0ABT2LUR9_9HYPH</name>
<feature type="domain" description="Glycosyltransferase 2-like" evidence="1">
    <location>
        <begin position="6"/>
        <end position="161"/>
    </location>
</feature>
<reference evidence="2 3" key="1">
    <citation type="submission" date="2022-09" db="EMBL/GenBank/DDBJ databases">
        <title>Chelativorans salina sp. nov., a novel slightly halophilic bacterium isolated from a saline lake sediment enrichment.</title>
        <authorList>
            <person name="Gao L."/>
            <person name="Fang B.-Z."/>
            <person name="Li W.-J."/>
        </authorList>
    </citation>
    <scope>NUCLEOTIDE SEQUENCE [LARGE SCALE GENOMIC DNA]</scope>
    <source>
        <strain evidence="2 3">EGI FJ00035</strain>
    </source>
</reference>
<dbReference type="Pfam" id="PF00535">
    <property type="entry name" value="Glycos_transf_2"/>
    <property type="match status" value="1"/>
</dbReference>
<evidence type="ECO:0000313" key="2">
    <source>
        <dbReference type="EMBL" id="MCT7377834.1"/>
    </source>
</evidence>
<dbReference type="PANTHER" id="PTHR22916">
    <property type="entry name" value="GLYCOSYLTRANSFERASE"/>
    <property type="match status" value="1"/>
</dbReference>
<dbReference type="PANTHER" id="PTHR22916:SF3">
    <property type="entry name" value="UDP-GLCNAC:BETAGAL BETA-1,3-N-ACETYLGLUCOSAMINYLTRANSFERASE-LIKE PROTEIN 1"/>
    <property type="match status" value="1"/>
</dbReference>
<dbReference type="RefSeq" id="WP_260906531.1">
    <property type="nucleotide sequence ID" value="NZ_JAOCZP010000009.1"/>
</dbReference>
<dbReference type="InterPro" id="IPR029044">
    <property type="entry name" value="Nucleotide-diphossugar_trans"/>
</dbReference>
<proteinExistence type="predicted"/>
<sequence>MQPDVSIIIAAFNAEATLVGAIRSALGQREIAVEVLVVNDASDDRTAEVVRTFPDTSVKLIDLAENRGPGGARNAGLEQAQGRWIAVLDSDDTMQPDRLVRMIERAKRDSSQVVVDNLFVAEQDQARHEMMFSPQDLAKLGQLTLPDFIRSNRIFKTKYNFGYTKPVFQRAFLEAHGLRYDENLRIGEDYLFLAAALAKGARCAVEPQAGYVYNVRGGSISRVLEIRHIEAMLAADAGFERAYDLDPAAQQALRERSRSLRQAASFLSVVHHLKEKALLKAVRTAVRDPAALRHLRMPIGVRLRRMATQLSWGTSQGHGEVQS</sequence>
<comment type="caution">
    <text evidence="2">The sequence shown here is derived from an EMBL/GenBank/DDBJ whole genome shotgun (WGS) entry which is preliminary data.</text>
</comment>
<organism evidence="2 3">
    <name type="scientific">Chelativorans salis</name>
    <dbReference type="NCBI Taxonomy" id="2978478"/>
    <lineage>
        <taxon>Bacteria</taxon>
        <taxon>Pseudomonadati</taxon>
        <taxon>Pseudomonadota</taxon>
        <taxon>Alphaproteobacteria</taxon>
        <taxon>Hyphomicrobiales</taxon>
        <taxon>Phyllobacteriaceae</taxon>
        <taxon>Chelativorans</taxon>
    </lineage>
</organism>
<dbReference type="SUPFAM" id="SSF53448">
    <property type="entry name" value="Nucleotide-diphospho-sugar transferases"/>
    <property type="match status" value="1"/>
</dbReference>
<keyword evidence="3" id="KW-1185">Reference proteome</keyword>
<evidence type="ECO:0000259" key="1">
    <source>
        <dbReference type="Pfam" id="PF00535"/>
    </source>
</evidence>
<dbReference type="Proteomes" id="UP001320831">
    <property type="component" value="Unassembled WGS sequence"/>
</dbReference>
<evidence type="ECO:0000313" key="3">
    <source>
        <dbReference type="Proteomes" id="UP001320831"/>
    </source>
</evidence>
<gene>
    <name evidence="2" type="ORF">N5A92_22690</name>
</gene>
<dbReference type="InterPro" id="IPR001173">
    <property type="entry name" value="Glyco_trans_2-like"/>
</dbReference>
<accession>A0ABT2LUR9</accession>
<protein>
    <submittedName>
        <fullName evidence="2">Glycosyltransferase family 2 protein</fullName>
    </submittedName>
</protein>
<dbReference type="CDD" id="cd00761">
    <property type="entry name" value="Glyco_tranf_GTA_type"/>
    <property type="match status" value="1"/>
</dbReference>
<dbReference type="Gene3D" id="3.90.550.10">
    <property type="entry name" value="Spore Coat Polysaccharide Biosynthesis Protein SpsA, Chain A"/>
    <property type="match status" value="1"/>
</dbReference>
<dbReference type="EMBL" id="JAOCZP010000009">
    <property type="protein sequence ID" value="MCT7377834.1"/>
    <property type="molecule type" value="Genomic_DNA"/>
</dbReference>